<evidence type="ECO:0000313" key="4">
    <source>
        <dbReference type="EMBL" id="KOG76915.1"/>
    </source>
</evidence>
<evidence type="ECO:0000256" key="2">
    <source>
        <dbReference type="ARBA" id="ARBA00023268"/>
    </source>
</evidence>
<dbReference type="SMART" id="SM00825">
    <property type="entry name" value="PKS_KS"/>
    <property type="match status" value="1"/>
</dbReference>
<feature type="non-terminal residue" evidence="4">
    <location>
        <position position="191"/>
    </location>
</feature>
<protein>
    <recommendedName>
        <fullName evidence="3">Ketosynthase family 3 (KS3) domain-containing protein</fullName>
    </recommendedName>
</protein>
<evidence type="ECO:0000256" key="1">
    <source>
        <dbReference type="ARBA" id="ARBA00022679"/>
    </source>
</evidence>
<proteinExistence type="predicted"/>
<keyword evidence="5" id="KW-1185">Reference proteome</keyword>
<dbReference type="Gene3D" id="3.40.47.10">
    <property type="match status" value="1"/>
</dbReference>
<dbReference type="PANTHER" id="PTHR43775:SF51">
    <property type="entry name" value="INACTIVE PHENOLPHTHIOCEROL SYNTHESIS POLYKETIDE SYNTHASE TYPE I PKS1-RELATED"/>
    <property type="match status" value="1"/>
</dbReference>
<organism evidence="4 5">
    <name type="scientific">Streptomyces varsoviensis</name>
    <dbReference type="NCBI Taxonomy" id="67373"/>
    <lineage>
        <taxon>Bacteria</taxon>
        <taxon>Bacillati</taxon>
        <taxon>Actinomycetota</taxon>
        <taxon>Actinomycetes</taxon>
        <taxon>Kitasatosporales</taxon>
        <taxon>Streptomycetaceae</taxon>
        <taxon>Streptomyces</taxon>
    </lineage>
</organism>
<reference evidence="4 5" key="1">
    <citation type="submission" date="2015-07" db="EMBL/GenBank/DDBJ databases">
        <authorList>
            <person name="Ju K.-S."/>
            <person name="Doroghazi J.R."/>
            <person name="Metcalf W.W."/>
        </authorList>
    </citation>
    <scope>NUCLEOTIDE SEQUENCE [LARGE SCALE GENOMIC DNA]</scope>
    <source>
        <strain evidence="4 5">NRRL B-3589</strain>
    </source>
</reference>
<accession>A0ABR5IUS7</accession>
<dbReference type="InterPro" id="IPR050091">
    <property type="entry name" value="PKS_NRPS_Biosynth_Enz"/>
</dbReference>
<dbReference type="Pfam" id="PF00109">
    <property type="entry name" value="ketoacyl-synt"/>
    <property type="match status" value="1"/>
</dbReference>
<dbReference type="PROSITE" id="PS52004">
    <property type="entry name" value="KS3_2"/>
    <property type="match status" value="1"/>
</dbReference>
<dbReference type="EMBL" id="LGUT01003769">
    <property type="protein sequence ID" value="KOG76915.1"/>
    <property type="molecule type" value="Genomic_DNA"/>
</dbReference>
<comment type="caution">
    <text evidence="4">The sequence shown here is derived from an EMBL/GenBank/DDBJ whole genome shotgun (WGS) entry which is preliminary data.</text>
</comment>
<dbReference type="PANTHER" id="PTHR43775">
    <property type="entry name" value="FATTY ACID SYNTHASE"/>
    <property type="match status" value="1"/>
</dbReference>
<feature type="non-terminal residue" evidence="4">
    <location>
        <position position="1"/>
    </location>
</feature>
<dbReference type="SUPFAM" id="SSF53901">
    <property type="entry name" value="Thiolase-like"/>
    <property type="match status" value="1"/>
</dbReference>
<keyword evidence="2" id="KW-0511">Multifunctional enzyme</keyword>
<dbReference type="InterPro" id="IPR020841">
    <property type="entry name" value="PKS_Beta-ketoAc_synthase_dom"/>
</dbReference>
<gene>
    <name evidence="4" type="ORF">ADK38_39650</name>
</gene>
<feature type="domain" description="Ketosynthase family 3 (KS3)" evidence="3">
    <location>
        <begin position="1"/>
        <end position="191"/>
    </location>
</feature>
<evidence type="ECO:0000313" key="5">
    <source>
        <dbReference type="Proteomes" id="UP000037020"/>
    </source>
</evidence>
<sequence>PGAIVTFSRQRGLAADGRCKAFSDAADGMGMGEGAGVLLLERLSDARRNGHPVLALVRGSAVNQDGASNGLSAPNGPSQQRVIRAALANAGLAPGDIDVVEAHGTGTTLGDPIEAQALLATYGQDRPAERPLLVGSLKSNIGHTQAASGVAGVIKTVLAMRHRTVPPTLHIDRPTTHVDWDRGALALATET</sequence>
<dbReference type="InterPro" id="IPR014030">
    <property type="entry name" value="Ketoacyl_synth_N"/>
</dbReference>
<dbReference type="Pfam" id="PF02801">
    <property type="entry name" value="Ketoacyl-synt_C"/>
    <property type="match status" value="1"/>
</dbReference>
<dbReference type="InterPro" id="IPR016039">
    <property type="entry name" value="Thiolase-like"/>
</dbReference>
<name>A0ABR5IUS7_9ACTN</name>
<dbReference type="CDD" id="cd00833">
    <property type="entry name" value="PKS"/>
    <property type="match status" value="1"/>
</dbReference>
<dbReference type="InterPro" id="IPR014031">
    <property type="entry name" value="Ketoacyl_synth_C"/>
</dbReference>
<evidence type="ECO:0000259" key="3">
    <source>
        <dbReference type="PROSITE" id="PS52004"/>
    </source>
</evidence>
<keyword evidence="1" id="KW-0808">Transferase</keyword>
<dbReference type="Proteomes" id="UP000037020">
    <property type="component" value="Unassembled WGS sequence"/>
</dbReference>